<organism evidence="2 3">
    <name type="scientific">Dunaliella salina</name>
    <name type="common">Green alga</name>
    <name type="synonym">Protococcus salinus</name>
    <dbReference type="NCBI Taxonomy" id="3046"/>
    <lineage>
        <taxon>Eukaryota</taxon>
        <taxon>Viridiplantae</taxon>
        <taxon>Chlorophyta</taxon>
        <taxon>core chlorophytes</taxon>
        <taxon>Chlorophyceae</taxon>
        <taxon>CS clade</taxon>
        <taxon>Chlamydomonadales</taxon>
        <taxon>Dunaliellaceae</taxon>
        <taxon>Dunaliella</taxon>
    </lineage>
</organism>
<evidence type="ECO:0000313" key="2">
    <source>
        <dbReference type="EMBL" id="KAF5829766.1"/>
    </source>
</evidence>
<dbReference type="SUPFAM" id="SSF49468">
    <property type="entry name" value="VHL"/>
    <property type="match status" value="1"/>
</dbReference>
<keyword evidence="3" id="KW-1185">Reference proteome</keyword>
<reference evidence="2" key="1">
    <citation type="submission" date="2017-08" db="EMBL/GenBank/DDBJ databases">
        <authorList>
            <person name="Polle J.E."/>
            <person name="Barry K."/>
            <person name="Cushman J."/>
            <person name="Schmutz J."/>
            <person name="Tran D."/>
            <person name="Hathwaick L.T."/>
            <person name="Yim W.C."/>
            <person name="Jenkins J."/>
            <person name="Mckie-Krisberg Z.M."/>
            <person name="Prochnik S."/>
            <person name="Lindquist E."/>
            <person name="Dockter R.B."/>
            <person name="Adam C."/>
            <person name="Molina H."/>
            <person name="Bunkerborg J."/>
            <person name="Jin E."/>
            <person name="Buchheim M."/>
            <person name="Magnuson J."/>
        </authorList>
    </citation>
    <scope>NUCLEOTIDE SEQUENCE</scope>
    <source>
        <strain evidence="2">CCAP 19/18</strain>
    </source>
</reference>
<feature type="region of interest" description="Disordered" evidence="1">
    <location>
        <begin position="365"/>
        <end position="448"/>
    </location>
</feature>
<accession>A0ABQ7G5E7</accession>
<dbReference type="Gene3D" id="3.40.390.10">
    <property type="entry name" value="Collagenase (Catalytic Domain)"/>
    <property type="match status" value="1"/>
</dbReference>
<dbReference type="EMBL" id="MU070116">
    <property type="protein sequence ID" value="KAF5829766.1"/>
    <property type="molecule type" value="Genomic_DNA"/>
</dbReference>
<dbReference type="Gene3D" id="2.60.40.780">
    <property type="entry name" value="von Hippel-Lindau disease tumour suppressor, beta domain"/>
    <property type="match status" value="1"/>
</dbReference>
<dbReference type="InterPro" id="IPR024079">
    <property type="entry name" value="MetalloPept_cat_dom_sf"/>
</dbReference>
<name>A0ABQ7G5E7_DUNSA</name>
<proteinExistence type="predicted"/>
<evidence type="ECO:0000256" key="1">
    <source>
        <dbReference type="SAM" id="MobiDB-lite"/>
    </source>
</evidence>
<protein>
    <recommendedName>
        <fullName evidence="4">von Hippel-Lindau disease tumour suppressor beta domain-containing protein</fullName>
    </recommendedName>
</protein>
<gene>
    <name evidence="2" type="ORF">DUNSADRAFT_15530</name>
</gene>
<dbReference type="SUPFAM" id="SSF55486">
    <property type="entry name" value="Metalloproteases ('zincins'), catalytic domain"/>
    <property type="match status" value="1"/>
</dbReference>
<sequence>MKTAKPLQTMSGVHKLSPQEDVGFYKGKKSKRTFHIFVNTLEEPVDLYYFYDGGETLRGSIEPGSNLYVGTYVFHQWKVKRRGDGALLGLYAGQSAIVTIHKRGCSATYNAGTVDWRDVGDANCTSLSTPFGPYALRSTVHGMEIWALQCVSDAAVERLKELVDCMLDSCPVGVLQRMLRHYPSFGIFGRENVVSDIPPHAFMRFNTNRDLDITSRGLGATPTVPVTSCGEENLTMVDDRLYPCQSIFVHEFGHAVMNLGMPLDTRQRLQEAYQAAVDEGIYPKDSYIVVNEHEYFATATEAWFESTIRKDVNGGLNTRAKVKSRDPRLASIMAEMFGDGKWRFHHNCPRPLSFRQSSRCCRPQAALPQSQTAPAAPSLEPGQQEQAQQHLQQTSTLQQQEQQQQPRQLSHEMRPPSADDLAEPRADAHEGSMAGPIGTGNPAGVATS</sequence>
<evidence type="ECO:0008006" key="4">
    <source>
        <dbReference type="Google" id="ProtNLM"/>
    </source>
</evidence>
<dbReference type="InterPro" id="IPR037140">
    <property type="entry name" value="VHL_beta_dom_sf"/>
</dbReference>
<feature type="compositionally biased region" description="Low complexity" evidence="1">
    <location>
        <begin position="379"/>
        <end position="408"/>
    </location>
</feature>
<evidence type="ECO:0000313" key="3">
    <source>
        <dbReference type="Proteomes" id="UP000815325"/>
    </source>
</evidence>
<dbReference type="InterPro" id="IPR036208">
    <property type="entry name" value="VHL_sf"/>
</dbReference>
<comment type="caution">
    <text evidence="2">The sequence shown here is derived from an EMBL/GenBank/DDBJ whole genome shotgun (WGS) entry which is preliminary data.</text>
</comment>
<dbReference type="Proteomes" id="UP000815325">
    <property type="component" value="Unassembled WGS sequence"/>
</dbReference>